<evidence type="ECO:0000313" key="2">
    <source>
        <dbReference type="Proteomes" id="UP000249396"/>
    </source>
</evidence>
<proteinExistence type="predicted"/>
<gene>
    <name evidence="1" type="ORF">DM484_10795</name>
</gene>
<organism evidence="1 2">
    <name type="scientific">Candidatus Methylumidiphilus alinenensis</name>
    <dbReference type="NCBI Taxonomy" id="2202197"/>
    <lineage>
        <taxon>Bacteria</taxon>
        <taxon>Pseudomonadati</taxon>
        <taxon>Pseudomonadota</taxon>
        <taxon>Gammaproteobacteria</taxon>
        <taxon>Methylococcales</taxon>
        <taxon>Candidatus Methylumidiphilus</taxon>
    </lineage>
</organism>
<accession>A0A2W4RD61</accession>
<dbReference type="EMBL" id="QJPH01000292">
    <property type="protein sequence ID" value="PZN79779.1"/>
    <property type="molecule type" value="Genomic_DNA"/>
</dbReference>
<sequence length="520" mass="59171">MNTPAQEHVCYDFLCSFEQGIREHPQKEADTSDQKSLEINIADKIEALLEDYPACDALIRFRSYLDAEVERYRSANDERRKIIVENVAKALDRQIEGDTSLGEAMKAARKHDNKCRKLAQKDWLNHVDFMALIGILDGVKSLKLDEARIEEKQYLVESFKGCLPSEKLILLNESPAFPCTPMELADWFKQIKLPLNKIIPSFVDELAAIEATKAEISTEPLQSNCEQNAENEHGAGMSIIRNINGREAIPVWSIPYVCHLGVSLSAGFGDILRSLAHKPSGMIEPDFITAYLQDENGAVVPISINEWKGLLKDVNNEEVMRMETEGPLNVPYYSWRESSSIITPTQAFMYVDELSHWYYEAHKAYIDYDKNIWVIIGGKHEPIPYRREDYPLILDPIIPKKVLKKHGEWFEACNFQGQGGASPEPGQATGGEASVQKGFDDLGSVPVRRERTLIKWLGIQEIDEGKSFDRWLIKKKRAAIWDALSKMNKDDFPPVSPDTIKKFFNANKKHCRFKRGRRPG</sequence>
<evidence type="ECO:0000313" key="1">
    <source>
        <dbReference type="EMBL" id="PZN79779.1"/>
    </source>
</evidence>
<protein>
    <submittedName>
        <fullName evidence="1">Uncharacterized protein</fullName>
    </submittedName>
</protein>
<name>A0A2W4RD61_9GAMM</name>
<dbReference type="AlphaFoldDB" id="A0A2W4RD61"/>
<dbReference type="Proteomes" id="UP000249396">
    <property type="component" value="Unassembled WGS sequence"/>
</dbReference>
<reference evidence="1 2" key="1">
    <citation type="journal article" date="2018" name="Aquat. Microb. Ecol.">
        <title>Gammaproteobacterial methanotrophs dominate.</title>
        <authorList>
            <person name="Rissanen A.J."/>
            <person name="Saarenheimo J."/>
            <person name="Tiirola M."/>
            <person name="Peura S."/>
            <person name="Aalto S.L."/>
            <person name="Karvinen A."/>
            <person name="Nykanen H."/>
        </authorList>
    </citation>
    <scope>NUCLEOTIDE SEQUENCE [LARGE SCALE GENOMIC DNA]</scope>
    <source>
        <strain evidence="1">AMbin10</strain>
    </source>
</reference>
<comment type="caution">
    <text evidence="1">The sequence shown here is derived from an EMBL/GenBank/DDBJ whole genome shotgun (WGS) entry which is preliminary data.</text>
</comment>